<dbReference type="Pfam" id="PF02595">
    <property type="entry name" value="Gly_kinase"/>
    <property type="match status" value="1"/>
</dbReference>
<keyword evidence="2 4" id="KW-0808">Transferase</keyword>
<dbReference type="GO" id="GO:0008887">
    <property type="term" value="F:glycerate kinase activity"/>
    <property type="evidence" value="ECO:0007669"/>
    <property type="project" value="UniProtKB-UniRule"/>
</dbReference>
<evidence type="ECO:0000256" key="4">
    <source>
        <dbReference type="PIRNR" id="PIRNR006078"/>
    </source>
</evidence>
<protein>
    <submittedName>
        <fullName evidence="5">Glycerate kinase</fullName>
    </submittedName>
</protein>
<sequence>MKVLIAADSFKGSASSKQVAAYLAAGLREAQADVDVSQVPIADGGEGTVESLVSACGGKIYRTEVVGPLGESVDANWAMLSHNQAVIELAQAAGLPLVKGKLHPLAATTYGVGQLLAQAIKHGAKRIYLGLGGSASTDGGVGLAQALGGHFLDAKGAEVKLGGGHLKEICQVDLTALDKKLAGIEIIGLADVTNPLTGPLGAAAVFGPQKGASAAEVQFLDASLAHLAQVVAKVRAGSYQVSPGAGAAGGTGYGLLAFLGGRLRPGIETIMELIGLEKKLVDQDLVITGEGRLDGQSLNGKAPLGIAKLAKKQGLPVIAVTGGVGAEIESVYKAGIDLVLSSTTRPMPVEEAIKQAPSLIKAAGYTALKAYLLGR</sequence>
<reference evidence="5 6" key="1">
    <citation type="journal article" date="2015" name="Genome Announc.">
        <title>Expanding the biotechnology potential of lactobacilli through comparative genomics of 213 strains and associated genera.</title>
        <authorList>
            <person name="Sun Z."/>
            <person name="Harris H.M."/>
            <person name="McCann A."/>
            <person name="Guo C."/>
            <person name="Argimon S."/>
            <person name="Zhang W."/>
            <person name="Yang X."/>
            <person name="Jeffery I.B."/>
            <person name="Cooney J.C."/>
            <person name="Kagawa T.F."/>
            <person name="Liu W."/>
            <person name="Song Y."/>
            <person name="Salvetti E."/>
            <person name="Wrobel A."/>
            <person name="Rasinkangas P."/>
            <person name="Parkhill J."/>
            <person name="Rea M.C."/>
            <person name="O'Sullivan O."/>
            <person name="Ritari J."/>
            <person name="Douillard F.P."/>
            <person name="Paul Ross R."/>
            <person name="Yang R."/>
            <person name="Briner A.E."/>
            <person name="Felis G.E."/>
            <person name="de Vos W.M."/>
            <person name="Barrangou R."/>
            <person name="Klaenhammer T.R."/>
            <person name="Caufield P.W."/>
            <person name="Cui Y."/>
            <person name="Zhang H."/>
            <person name="O'Toole P.W."/>
        </authorList>
    </citation>
    <scope>NUCLEOTIDE SEQUENCE [LARGE SCALE GENOMIC DNA]</scope>
    <source>
        <strain evidence="5 6">DSM 20509</strain>
    </source>
</reference>
<dbReference type="SUPFAM" id="SSF110738">
    <property type="entry name" value="Glycerate kinase I"/>
    <property type="match status" value="1"/>
</dbReference>
<evidence type="ECO:0000313" key="6">
    <source>
        <dbReference type="Proteomes" id="UP000051008"/>
    </source>
</evidence>
<gene>
    <name evidence="5" type="ORF">FC14_GL002012</name>
</gene>
<dbReference type="InterPro" id="IPR018193">
    <property type="entry name" value="Glyc_kinase_flavodox-like_fold"/>
</dbReference>
<dbReference type="RefSeq" id="WP_056975588.1">
    <property type="nucleotide sequence ID" value="NZ_AYYP01000001.1"/>
</dbReference>
<organism evidence="5 6">
    <name type="scientific">Ligilactobacillus agilis DSM 20509</name>
    <dbReference type="NCBI Taxonomy" id="1423718"/>
    <lineage>
        <taxon>Bacteria</taxon>
        <taxon>Bacillati</taxon>
        <taxon>Bacillota</taxon>
        <taxon>Bacilli</taxon>
        <taxon>Lactobacillales</taxon>
        <taxon>Lactobacillaceae</taxon>
        <taxon>Ligilactobacillus</taxon>
    </lineage>
</organism>
<dbReference type="InterPro" id="IPR004381">
    <property type="entry name" value="Glycerate_kinase"/>
</dbReference>
<comment type="caution">
    <text evidence="5">The sequence shown here is derived from an EMBL/GenBank/DDBJ whole genome shotgun (WGS) entry which is preliminary data.</text>
</comment>
<keyword evidence="3 4" id="KW-0418">Kinase</keyword>
<comment type="similarity">
    <text evidence="1 4">Belongs to the glycerate kinase type-1 family.</text>
</comment>
<dbReference type="PANTHER" id="PTHR21599:SF0">
    <property type="entry name" value="GLYCERATE KINASE"/>
    <property type="match status" value="1"/>
</dbReference>
<dbReference type="InterPro" id="IPR036129">
    <property type="entry name" value="Glycerate_kinase_sf"/>
</dbReference>
<dbReference type="GO" id="GO:0031388">
    <property type="term" value="P:organic acid phosphorylation"/>
    <property type="evidence" value="ECO:0007669"/>
    <property type="project" value="UniProtKB-UniRule"/>
</dbReference>
<dbReference type="PANTHER" id="PTHR21599">
    <property type="entry name" value="GLYCERATE KINASE"/>
    <property type="match status" value="1"/>
</dbReference>
<evidence type="ECO:0000256" key="2">
    <source>
        <dbReference type="ARBA" id="ARBA00022679"/>
    </source>
</evidence>
<keyword evidence="6" id="KW-1185">Reference proteome</keyword>
<evidence type="ECO:0000256" key="3">
    <source>
        <dbReference type="ARBA" id="ARBA00022777"/>
    </source>
</evidence>
<dbReference type="Gene3D" id="3.40.50.10350">
    <property type="entry name" value="Glycerate kinase, domain 1"/>
    <property type="match status" value="1"/>
</dbReference>
<accession>A0A0R2APZ9</accession>
<dbReference type="Proteomes" id="UP000051008">
    <property type="component" value="Unassembled WGS sequence"/>
</dbReference>
<name>A0A0R2APZ9_9LACO</name>
<dbReference type="InterPro" id="IPR018197">
    <property type="entry name" value="Glycerate_kinase_RE-like"/>
</dbReference>
<dbReference type="OrthoDB" id="9774290at2"/>
<dbReference type="NCBIfam" id="TIGR00045">
    <property type="entry name" value="glycerate kinase"/>
    <property type="match status" value="1"/>
</dbReference>
<dbReference type="AlphaFoldDB" id="A0A0R2APZ9"/>
<dbReference type="EMBL" id="AYYP01000001">
    <property type="protein sequence ID" value="KRM66507.1"/>
    <property type="molecule type" value="Genomic_DNA"/>
</dbReference>
<dbReference type="Gene3D" id="3.90.1510.10">
    <property type="entry name" value="Glycerate kinase, domain 2"/>
    <property type="match status" value="1"/>
</dbReference>
<evidence type="ECO:0000256" key="1">
    <source>
        <dbReference type="ARBA" id="ARBA00006284"/>
    </source>
</evidence>
<dbReference type="PATRIC" id="fig|1423718.3.peg.2087"/>
<evidence type="ECO:0000313" key="5">
    <source>
        <dbReference type="EMBL" id="KRM66507.1"/>
    </source>
</evidence>
<proteinExistence type="inferred from homology"/>
<dbReference type="PIRSF" id="PIRSF006078">
    <property type="entry name" value="GlxK"/>
    <property type="match status" value="1"/>
</dbReference>